<keyword evidence="2" id="KW-1185">Reference proteome</keyword>
<accession>A0A2B4SFY6</accession>
<organism evidence="1 2">
    <name type="scientific">Stylophora pistillata</name>
    <name type="common">Smooth cauliflower coral</name>
    <dbReference type="NCBI Taxonomy" id="50429"/>
    <lineage>
        <taxon>Eukaryota</taxon>
        <taxon>Metazoa</taxon>
        <taxon>Cnidaria</taxon>
        <taxon>Anthozoa</taxon>
        <taxon>Hexacorallia</taxon>
        <taxon>Scleractinia</taxon>
        <taxon>Astrocoeniina</taxon>
        <taxon>Pocilloporidae</taxon>
        <taxon>Stylophora</taxon>
    </lineage>
</organism>
<evidence type="ECO:0000313" key="1">
    <source>
        <dbReference type="EMBL" id="PFX27740.1"/>
    </source>
</evidence>
<dbReference type="EMBL" id="LSMT01000096">
    <property type="protein sequence ID" value="PFX27740.1"/>
    <property type="molecule type" value="Genomic_DNA"/>
</dbReference>
<dbReference type="PANTHER" id="PTHR47510:SF3">
    <property type="entry name" value="ENDO_EXONUCLEASE_PHOSPHATASE DOMAIN-CONTAINING PROTEIN"/>
    <property type="match status" value="1"/>
</dbReference>
<dbReference type="OrthoDB" id="5975077at2759"/>
<dbReference type="Proteomes" id="UP000225706">
    <property type="component" value="Unassembled WGS sequence"/>
</dbReference>
<dbReference type="AlphaFoldDB" id="A0A2B4SFY6"/>
<comment type="caution">
    <text evidence="1">The sequence shown here is derived from an EMBL/GenBank/DDBJ whole genome shotgun (WGS) entry which is preliminary data.</text>
</comment>
<evidence type="ECO:0000313" key="2">
    <source>
        <dbReference type="Proteomes" id="UP000225706"/>
    </source>
</evidence>
<reference evidence="2" key="1">
    <citation type="journal article" date="2017" name="bioRxiv">
        <title>Comparative analysis of the genomes of Stylophora pistillata and Acropora digitifera provides evidence for extensive differences between species of corals.</title>
        <authorList>
            <person name="Voolstra C.R."/>
            <person name="Li Y."/>
            <person name="Liew Y.J."/>
            <person name="Baumgarten S."/>
            <person name="Zoccola D."/>
            <person name="Flot J.-F."/>
            <person name="Tambutte S."/>
            <person name="Allemand D."/>
            <person name="Aranda M."/>
        </authorList>
    </citation>
    <scope>NUCLEOTIDE SEQUENCE [LARGE SCALE GENOMIC DNA]</scope>
</reference>
<sequence length="155" mass="16786">MKLSVLKKLIALNPAKASGPDGVPARLLKENADLLAPVVTDNLNSSYLEARVPQSWKLANVVPIPKQTRVYDFNKHPRPISLTPVHSKLAEDFVVDSYVKPAVLAKVDPQQFGTVPGSSTTEALISMTHAWYSATDGNGVSVRVRLSGHTGKTFK</sequence>
<name>A0A2B4SFY6_STYPI</name>
<protein>
    <submittedName>
        <fullName evidence="1">Uncharacterized protein</fullName>
    </submittedName>
</protein>
<proteinExistence type="predicted"/>
<gene>
    <name evidence="1" type="ORF">AWC38_SpisGene7561</name>
</gene>
<dbReference type="PANTHER" id="PTHR47510">
    <property type="entry name" value="REVERSE TRANSCRIPTASE DOMAIN-CONTAINING PROTEIN"/>
    <property type="match status" value="1"/>
</dbReference>